<dbReference type="Gene3D" id="2.170.130.10">
    <property type="entry name" value="TonB-dependent receptor, plug domain"/>
    <property type="match status" value="1"/>
</dbReference>
<keyword evidence="8" id="KW-0326">Glycosidase</keyword>
<evidence type="ECO:0000256" key="3">
    <source>
        <dbReference type="ARBA" id="ARBA00022452"/>
    </source>
</evidence>
<comment type="subcellular location">
    <subcellularLocation>
        <location evidence="1 9">Cell outer membrane</location>
        <topology evidence="1 9">Multi-pass membrane protein</topology>
    </subcellularLocation>
</comment>
<accession>A0ABW5L6F1</accession>
<keyword evidence="6 9" id="KW-0472">Membrane</keyword>
<keyword evidence="7 9" id="KW-0998">Cell outer membrane</keyword>
<keyword evidence="5" id="KW-0378">Hydrolase</keyword>
<dbReference type="SUPFAM" id="SSF49464">
    <property type="entry name" value="Carboxypeptidase regulatory domain-like"/>
    <property type="match status" value="1"/>
</dbReference>
<dbReference type="InterPro" id="IPR036942">
    <property type="entry name" value="Beta-barrel_TonB_sf"/>
</dbReference>
<dbReference type="PROSITE" id="PS00659">
    <property type="entry name" value="GLYCOSYL_HYDROL_F5"/>
    <property type="match status" value="1"/>
</dbReference>
<dbReference type="InterPro" id="IPR023997">
    <property type="entry name" value="TonB-dep_OMP_SusC/RagA_CS"/>
</dbReference>
<dbReference type="InterPro" id="IPR012910">
    <property type="entry name" value="Plug_dom"/>
</dbReference>
<dbReference type="InterPro" id="IPR008969">
    <property type="entry name" value="CarboxyPept-like_regulatory"/>
</dbReference>
<sequence length="1108" mass="125396">MRITLFFMLLGMLCASASSYSQQITLKGNKIPFSSVLDAIRQQSGYTVFSTKSILSSASDVTIDVKKMPLVDFLKIVTTNQPIDYQIEDRTISFVRRSTNQISNSIKNDNTQQLRTVTGRVFEANTGKLLNGVTVRLKGQKSSILTNEKGNYSITIPQDIKQPILIFSFIGMKTLEYELHNSNTVDITLESEVESIKDAIVTGIYQRKKESFSGSASTYTAKELKMIGNQNVLQSLKTLDPSFAIVDNNLFGSDPNRFPDIEIRGKSSVVGLTEQFGTNPNQPLFILDGFESSIAVISDFSMDRIESITILKDAAATAIYGSKAANGVIVVETKRPLPGQLRLTYNLNSSVSFADLTDYNLMNAEEKLNYERLSFFYGSLDANGNILSEDNEAKYFNRMKEVARGVNTYWANEPLRTALYHRHNLFAEGGDQNLRYSASLNYGNTDGVMKGSSRAVTNGNVRIIYRKDNVSFSNSLSIDHVTANRETVPFSKFARANPYHRKYNELGGINQLLESFQYLDISTFSLKDINIYNPLYDMSNNNLDKTASQGFTNNFEFDWRVISDLRFRTRVGINQISDRNEIFRSPFNSEFAGTDILKQGRYSETNGKQTNYDGDISLTYGKLLNQKHMVNMVAGMRFNQATTLSSGYQVRGFVDDDFTNPTFSFGFENADKPTYLEAKRRSASAFLNTGYTYDDRYLLDATLRSDASSVYGSDKQSTVIWSTGLAWNLHNEPFMQHSSLDWVNLLKIRGSIGNPGNQNFNDYISMRVYRYNNDNRNPFGSSVILNNFGNSGLKWQKTLDRNIGIDIELFRNRLRFNFDYFNKDTDPLLVYVGLPSSTGTTGVAKNIGSLSTKGMTLLADYSIIRKEGFYWRVNINMRHLKSQYKNIGNSLDRFNENNKSRNLIRYYDGASPSDLWAVRSLGIDPATGREIFLTKDDQQTFVHSYDNEVVVGNSDPKLDGVIGTNFYYKGFTGSIFLRYRLGGQAFMQTLYDKVENVTMQNIALNQDKRALYDRWKNPGDIAKFRAISQTDYTPISSRFVENDNILAGESISFGYETIDKAWLKKIGVSSMDTKIYMNDIFRFSSIKNERGLDYPFARSVSFSLGLRF</sequence>
<dbReference type="PROSITE" id="PS52016">
    <property type="entry name" value="TONB_DEPENDENT_REC_3"/>
    <property type="match status" value="1"/>
</dbReference>
<dbReference type="Pfam" id="PF13715">
    <property type="entry name" value="CarbopepD_reg_2"/>
    <property type="match status" value="1"/>
</dbReference>
<evidence type="ECO:0000256" key="5">
    <source>
        <dbReference type="ARBA" id="ARBA00022801"/>
    </source>
</evidence>
<dbReference type="InterPro" id="IPR039426">
    <property type="entry name" value="TonB-dep_rcpt-like"/>
</dbReference>
<evidence type="ECO:0000256" key="4">
    <source>
        <dbReference type="ARBA" id="ARBA00022692"/>
    </source>
</evidence>
<dbReference type="NCBIfam" id="TIGR04057">
    <property type="entry name" value="SusC_RagA_signa"/>
    <property type="match status" value="1"/>
</dbReference>
<evidence type="ECO:0000256" key="8">
    <source>
        <dbReference type="ARBA" id="ARBA00023295"/>
    </source>
</evidence>
<dbReference type="Gene3D" id="2.60.40.1120">
    <property type="entry name" value="Carboxypeptidase-like, regulatory domain"/>
    <property type="match status" value="1"/>
</dbReference>
<dbReference type="Gene3D" id="2.40.170.20">
    <property type="entry name" value="TonB-dependent receptor, beta-barrel domain"/>
    <property type="match status" value="1"/>
</dbReference>
<comment type="caution">
    <text evidence="12">The sequence shown here is derived from an EMBL/GenBank/DDBJ whole genome shotgun (WGS) entry which is preliminary data.</text>
</comment>
<evidence type="ECO:0000256" key="6">
    <source>
        <dbReference type="ARBA" id="ARBA00023136"/>
    </source>
</evidence>
<feature type="domain" description="TonB-dependent receptor plug" evidence="11">
    <location>
        <begin position="209"/>
        <end position="328"/>
    </location>
</feature>
<keyword evidence="10" id="KW-0732">Signal</keyword>
<keyword evidence="4 9" id="KW-0812">Transmembrane</keyword>
<evidence type="ECO:0000256" key="7">
    <source>
        <dbReference type="ARBA" id="ARBA00023237"/>
    </source>
</evidence>
<evidence type="ECO:0000256" key="2">
    <source>
        <dbReference type="ARBA" id="ARBA00022448"/>
    </source>
</evidence>
<dbReference type="InterPro" id="IPR018087">
    <property type="entry name" value="Glyco_hydro_5_CS"/>
</dbReference>
<keyword evidence="2 9" id="KW-0813">Transport</keyword>
<dbReference type="NCBIfam" id="TIGR04056">
    <property type="entry name" value="OMP_RagA_SusC"/>
    <property type="match status" value="1"/>
</dbReference>
<name>A0ABW5L6F1_9SPHI</name>
<evidence type="ECO:0000256" key="10">
    <source>
        <dbReference type="SAM" id="SignalP"/>
    </source>
</evidence>
<dbReference type="EMBL" id="JBHULD010000025">
    <property type="protein sequence ID" value="MFD2556781.1"/>
    <property type="molecule type" value="Genomic_DNA"/>
</dbReference>
<dbReference type="Pfam" id="PF07715">
    <property type="entry name" value="Plug"/>
    <property type="match status" value="1"/>
</dbReference>
<reference evidence="13" key="1">
    <citation type="journal article" date="2019" name="Int. J. Syst. Evol. Microbiol.">
        <title>The Global Catalogue of Microorganisms (GCM) 10K type strain sequencing project: providing services to taxonomists for standard genome sequencing and annotation.</title>
        <authorList>
            <consortium name="The Broad Institute Genomics Platform"/>
            <consortium name="The Broad Institute Genome Sequencing Center for Infectious Disease"/>
            <person name="Wu L."/>
            <person name="Ma J."/>
        </authorList>
    </citation>
    <scope>NUCLEOTIDE SEQUENCE [LARGE SCALE GENOMIC DNA]</scope>
    <source>
        <strain evidence="13">KCTC 52298</strain>
    </source>
</reference>
<comment type="similarity">
    <text evidence="9">Belongs to the TonB-dependent receptor family.</text>
</comment>
<evidence type="ECO:0000259" key="11">
    <source>
        <dbReference type="Pfam" id="PF07715"/>
    </source>
</evidence>
<evidence type="ECO:0000313" key="13">
    <source>
        <dbReference type="Proteomes" id="UP001597440"/>
    </source>
</evidence>
<organism evidence="12 13">
    <name type="scientific">Sphingobacterium tabacisoli</name>
    <dbReference type="NCBI Taxonomy" id="2044855"/>
    <lineage>
        <taxon>Bacteria</taxon>
        <taxon>Pseudomonadati</taxon>
        <taxon>Bacteroidota</taxon>
        <taxon>Sphingobacteriia</taxon>
        <taxon>Sphingobacteriales</taxon>
        <taxon>Sphingobacteriaceae</taxon>
        <taxon>Sphingobacterium</taxon>
    </lineage>
</organism>
<keyword evidence="3 9" id="KW-1134">Transmembrane beta strand</keyword>
<proteinExistence type="inferred from homology"/>
<dbReference type="SUPFAM" id="SSF56935">
    <property type="entry name" value="Porins"/>
    <property type="match status" value="1"/>
</dbReference>
<dbReference type="InterPro" id="IPR023996">
    <property type="entry name" value="TonB-dep_OMP_SusC/RagA"/>
</dbReference>
<evidence type="ECO:0000256" key="1">
    <source>
        <dbReference type="ARBA" id="ARBA00004571"/>
    </source>
</evidence>
<keyword evidence="13" id="KW-1185">Reference proteome</keyword>
<evidence type="ECO:0000313" key="12">
    <source>
        <dbReference type="EMBL" id="MFD2556781.1"/>
    </source>
</evidence>
<protein>
    <submittedName>
        <fullName evidence="12">SusC/RagA family TonB-linked outer membrane protein</fullName>
    </submittedName>
</protein>
<evidence type="ECO:0000256" key="9">
    <source>
        <dbReference type="PROSITE-ProRule" id="PRU01360"/>
    </source>
</evidence>
<dbReference type="InterPro" id="IPR037066">
    <property type="entry name" value="Plug_dom_sf"/>
</dbReference>
<feature type="signal peptide" evidence="10">
    <location>
        <begin position="1"/>
        <end position="17"/>
    </location>
</feature>
<gene>
    <name evidence="12" type="ORF">ACFSQW_20500</name>
</gene>
<feature type="chain" id="PRO_5046794270" evidence="10">
    <location>
        <begin position="18"/>
        <end position="1108"/>
    </location>
</feature>
<dbReference type="Proteomes" id="UP001597440">
    <property type="component" value="Unassembled WGS sequence"/>
</dbReference>